<feature type="transmembrane region" description="Helical" evidence="6">
    <location>
        <begin position="146"/>
        <end position="172"/>
    </location>
</feature>
<comment type="caution">
    <text evidence="7">The sequence shown here is derived from an EMBL/GenBank/DDBJ whole genome shotgun (WGS) entry which is preliminary data.</text>
</comment>
<evidence type="ECO:0000256" key="5">
    <source>
        <dbReference type="ARBA" id="ARBA00023136"/>
    </source>
</evidence>
<dbReference type="PANTHER" id="PTHR30086">
    <property type="entry name" value="ARGININE EXPORTER PROTEIN ARGO"/>
    <property type="match status" value="1"/>
</dbReference>
<evidence type="ECO:0000313" key="8">
    <source>
        <dbReference type="Proteomes" id="UP000033618"/>
    </source>
</evidence>
<feature type="transmembrane region" description="Helical" evidence="6">
    <location>
        <begin position="40"/>
        <end position="65"/>
    </location>
</feature>
<evidence type="ECO:0008006" key="9">
    <source>
        <dbReference type="Google" id="ProtNLM"/>
    </source>
</evidence>
<keyword evidence="5 6" id="KW-0472">Membrane</keyword>
<dbReference type="Pfam" id="PF01810">
    <property type="entry name" value="LysE"/>
    <property type="match status" value="1"/>
</dbReference>
<feature type="transmembrane region" description="Helical" evidence="6">
    <location>
        <begin position="6"/>
        <end position="28"/>
    </location>
</feature>
<comment type="subcellular location">
    <subcellularLocation>
        <location evidence="1">Cell membrane</location>
        <topology evidence="1">Multi-pass membrane protein</topology>
    </subcellularLocation>
</comment>
<dbReference type="PATRIC" id="fig|28092.6.peg.5570"/>
<sequence length="208" mass="22441">MGFHTYLLFLIASLILCLVPGPDMLLLLGRTIAQGRKAGLYTAVGINLGAYVHLFCAATGLSAIVLASATAFTVVKWVGAGYLFYIGFGVLRAKGRITLFDVQPEKQSLRRSFLQGFLSDVLNPKVALFFLAFLPQFIEPHDPKAVLHIIALGISGNMVGILTSVTYVFLAARLTVTLRRSPTISVWLTKALGVLFIGLGVKVAAEKM</sequence>
<evidence type="ECO:0000256" key="1">
    <source>
        <dbReference type="ARBA" id="ARBA00004651"/>
    </source>
</evidence>
<keyword evidence="4 6" id="KW-1133">Transmembrane helix</keyword>
<feature type="transmembrane region" description="Helical" evidence="6">
    <location>
        <begin position="112"/>
        <end position="134"/>
    </location>
</feature>
<dbReference type="PIRSF" id="PIRSF006324">
    <property type="entry name" value="LeuE"/>
    <property type="match status" value="1"/>
</dbReference>
<dbReference type="Proteomes" id="UP000033618">
    <property type="component" value="Unassembled WGS sequence"/>
</dbReference>
<feature type="transmembrane region" description="Helical" evidence="6">
    <location>
        <begin position="71"/>
        <end position="91"/>
    </location>
</feature>
<protein>
    <recommendedName>
        <fullName evidence="9">Lysine transporter LysE</fullName>
    </recommendedName>
</protein>
<dbReference type="PANTHER" id="PTHR30086:SF20">
    <property type="entry name" value="ARGININE EXPORTER PROTEIN ARGO-RELATED"/>
    <property type="match status" value="1"/>
</dbReference>
<keyword evidence="2" id="KW-1003">Cell membrane</keyword>
<organism evidence="7 8">
    <name type="scientific">Robbsia andropogonis</name>
    <dbReference type="NCBI Taxonomy" id="28092"/>
    <lineage>
        <taxon>Bacteria</taxon>
        <taxon>Pseudomonadati</taxon>
        <taxon>Pseudomonadota</taxon>
        <taxon>Betaproteobacteria</taxon>
        <taxon>Burkholderiales</taxon>
        <taxon>Burkholderiaceae</taxon>
        <taxon>Robbsia</taxon>
    </lineage>
</organism>
<dbReference type="AlphaFoldDB" id="A0A0F5JU45"/>
<evidence type="ECO:0000256" key="6">
    <source>
        <dbReference type="SAM" id="Phobius"/>
    </source>
</evidence>
<reference evidence="7 8" key="1">
    <citation type="submission" date="2015-03" db="EMBL/GenBank/DDBJ databases">
        <title>Draft Genome Sequence of Burkholderia andropogonis type strain ICMP2807, isolated from Sorghum bicolor.</title>
        <authorList>
            <person name="Lopes-Santos L."/>
            <person name="Castro D.B."/>
            <person name="Ottoboni L.M."/>
            <person name="Park D."/>
            <person name="Weirc B.S."/>
            <person name="Destefano S.A."/>
        </authorList>
    </citation>
    <scope>NUCLEOTIDE SEQUENCE [LARGE SCALE GENOMIC DNA]</scope>
    <source>
        <strain evidence="7 8">ICMP2807</strain>
    </source>
</reference>
<accession>A0A0F5JU45</accession>
<evidence type="ECO:0000256" key="3">
    <source>
        <dbReference type="ARBA" id="ARBA00022692"/>
    </source>
</evidence>
<dbReference type="GO" id="GO:0015171">
    <property type="term" value="F:amino acid transmembrane transporter activity"/>
    <property type="evidence" value="ECO:0007669"/>
    <property type="project" value="TreeGrafter"/>
</dbReference>
<keyword evidence="3 6" id="KW-0812">Transmembrane</keyword>
<dbReference type="EMBL" id="LAQU01000047">
    <property type="protein sequence ID" value="KKB61368.1"/>
    <property type="molecule type" value="Genomic_DNA"/>
</dbReference>
<dbReference type="InterPro" id="IPR001123">
    <property type="entry name" value="LeuE-type"/>
</dbReference>
<name>A0A0F5JU45_9BURK</name>
<dbReference type="STRING" id="28092.WM40_23680"/>
<feature type="transmembrane region" description="Helical" evidence="6">
    <location>
        <begin position="184"/>
        <end position="205"/>
    </location>
</feature>
<keyword evidence="8" id="KW-1185">Reference proteome</keyword>
<evidence type="ECO:0000256" key="4">
    <source>
        <dbReference type="ARBA" id="ARBA00022989"/>
    </source>
</evidence>
<proteinExistence type="predicted"/>
<dbReference type="GO" id="GO:0005886">
    <property type="term" value="C:plasma membrane"/>
    <property type="evidence" value="ECO:0007669"/>
    <property type="project" value="UniProtKB-SubCell"/>
</dbReference>
<evidence type="ECO:0000256" key="2">
    <source>
        <dbReference type="ARBA" id="ARBA00022475"/>
    </source>
</evidence>
<gene>
    <name evidence="7" type="ORF">WM40_23680</name>
</gene>
<evidence type="ECO:0000313" key="7">
    <source>
        <dbReference type="EMBL" id="KKB61368.1"/>
    </source>
</evidence>
<dbReference type="RefSeq" id="WP_046154170.1">
    <property type="nucleotide sequence ID" value="NZ_CADFGU010000003.1"/>
</dbReference>